<keyword evidence="1" id="KW-0472">Membrane</keyword>
<evidence type="ECO:0008006" key="3">
    <source>
        <dbReference type="Google" id="ProtNLM"/>
    </source>
</evidence>
<feature type="transmembrane region" description="Helical" evidence="1">
    <location>
        <begin position="89"/>
        <end position="107"/>
    </location>
</feature>
<dbReference type="AlphaFoldDB" id="A0A445N387"/>
<proteinExistence type="predicted"/>
<name>A0A445N387_9BACT</name>
<reference evidence="2" key="1">
    <citation type="submission" date="2018-01" db="EMBL/GenBank/DDBJ databases">
        <authorList>
            <person name="Regsiter A."/>
            <person name="William W."/>
        </authorList>
    </citation>
    <scope>NUCLEOTIDE SEQUENCE</scope>
    <source>
        <strain evidence="2">TRIP AH-1</strain>
    </source>
</reference>
<organism evidence="2">
    <name type="scientific">uncultured Desulfobacterium sp</name>
    <dbReference type="NCBI Taxonomy" id="201089"/>
    <lineage>
        <taxon>Bacteria</taxon>
        <taxon>Pseudomonadati</taxon>
        <taxon>Thermodesulfobacteriota</taxon>
        <taxon>Desulfobacteria</taxon>
        <taxon>Desulfobacterales</taxon>
        <taxon>Desulfobacteriaceae</taxon>
        <taxon>Desulfobacterium</taxon>
        <taxon>environmental samples</taxon>
    </lineage>
</organism>
<dbReference type="EMBL" id="OJIN01000230">
    <property type="protein sequence ID" value="SPD76175.1"/>
    <property type="molecule type" value="Genomic_DNA"/>
</dbReference>
<feature type="transmembrane region" description="Helical" evidence="1">
    <location>
        <begin position="58"/>
        <end position="77"/>
    </location>
</feature>
<feature type="transmembrane region" description="Helical" evidence="1">
    <location>
        <begin position="119"/>
        <end position="142"/>
    </location>
</feature>
<evidence type="ECO:0000313" key="2">
    <source>
        <dbReference type="EMBL" id="SPD76175.1"/>
    </source>
</evidence>
<feature type="transmembrane region" description="Helical" evidence="1">
    <location>
        <begin position="12"/>
        <end position="38"/>
    </location>
</feature>
<protein>
    <recommendedName>
        <fullName evidence="3">Rod shape-determining protein MreD</fullName>
    </recommendedName>
</protein>
<keyword evidence="1" id="KW-1133">Transmembrane helix</keyword>
<evidence type="ECO:0000256" key="1">
    <source>
        <dbReference type="SAM" id="Phobius"/>
    </source>
</evidence>
<accession>A0A445N387</accession>
<gene>
    <name evidence="2" type="ORF">PITCH_A840061</name>
</gene>
<keyword evidence="1" id="KW-0812">Transmembrane</keyword>
<sequence length="151" mass="16548">MAFTLTSGRVTILLGGEFFVPDVLTIIIAYIFLLYGVAGSSVFALSQGLFVDLFSGGVNGIFTLLYLSVCGGILLCSRFLNIHSPRGQATIVCLVMTIKYLSFFLVMKIFSQLAIFSSSFLWVALTTVLITAVTAPLFFNLFDRLNLVKYT</sequence>